<name>X1C371_9ZZZZ</name>
<evidence type="ECO:0008006" key="2">
    <source>
        <dbReference type="Google" id="ProtNLM"/>
    </source>
</evidence>
<reference evidence="1" key="1">
    <citation type="journal article" date="2014" name="Front. Microbiol.">
        <title>High frequency of phylogenetically diverse reductive dehalogenase-homologous genes in deep subseafloor sedimentary metagenomes.</title>
        <authorList>
            <person name="Kawai M."/>
            <person name="Futagami T."/>
            <person name="Toyoda A."/>
            <person name="Takaki Y."/>
            <person name="Nishi S."/>
            <person name="Hori S."/>
            <person name="Arai W."/>
            <person name="Tsubouchi T."/>
            <person name="Morono Y."/>
            <person name="Uchiyama I."/>
            <person name="Ito T."/>
            <person name="Fujiyama A."/>
            <person name="Inagaki F."/>
            <person name="Takami H."/>
        </authorList>
    </citation>
    <scope>NUCLEOTIDE SEQUENCE</scope>
    <source>
        <strain evidence="1">Expedition CK06-06</strain>
    </source>
</reference>
<comment type="caution">
    <text evidence="1">The sequence shown here is derived from an EMBL/GenBank/DDBJ whole genome shotgun (WGS) entry which is preliminary data.</text>
</comment>
<dbReference type="AlphaFoldDB" id="X1C371"/>
<feature type="non-terminal residue" evidence="1">
    <location>
        <position position="30"/>
    </location>
</feature>
<gene>
    <name evidence="1" type="ORF">S01H4_39738</name>
</gene>
<organism evidence="1">
    <name type="scientific">marine sediment metagenome</name>
    <dbReference type="NCBI Taxonomy" id="412755"/>
    <lineage>
        <taxon>unclassified sequences</taxon>
        <taxon>metagenomes</taxon>
        <taxon>ecological metagenomes</taxon>
    </lineage>
</organism>
<sequence>MRIISWNCQGGYRNKIDKVLELSSDIAVIQ</sequence>
<dbReference type="EMBL" id="BART01021562">
    <property type="protein sequence ID" value="GAH01772.1"/>
    <property type="molecule type" value="Genomic_DNA"/>
</dbReference>
<protein>
    <recommendedName>
        <fullName evidence="2">Endonuclease/exonuclease/phosphatase domain-containing protein</fullName>
    </recommendedName>
</protein>
<proteinExistence type="predicted"/>
<evidence type="ECO:0000313" key="1">
    <source>
        <dbReference type="EMBL" id="GAH01772.1"/>
    </source>
</evidence>
<accession>X1C371</accession>